<accession>A0ACC3B2B5</accession>
<protein>
    <submittedName>
        <fullName evidence="1">Uncharacterized protein</fullName>
    </submittedName>
</protein>
<dbReference type="Proteomes" id="UP001177260">
    <property type="component" value="Unassembled WGS sequence"/>
</dbReference>
<dbReference type="EMBL" id="JAOPJF010000032">
    <property type="protein sequence ID" value="KAK1144259.1"/>
    <property type="molecule type" value="Genomic_DNA"/>
</dbReference>
<sequence length="495" mass="55328">MSLPRASNAFRNPNKHRSYSRLSCQISGSTIPRGSNRTTATTLTSPTPRLASTSRTSTKRPFHTTSPFLRGAPRSPSVRRAEDARSRLSPAFSGDGLYQGGVKNDIRARLEQLEKIGPKLWRLSIVEGFVDENVDRKTFMEIAKGLLMNSTYQPPSADAVLEVYPNPDLVFEIGNVIGSDSPSLMQWIISSTAQAGAAIPTFMSAGRALAIADNSSHTNLPSTRRSTIFQTIEKLASSYDPRAMILQAKFLGMQKRYDEAEHLLKSVMDMIHPSKTQQLPVRSMAVPLVDTPWAAYTWLKRRRGAPESEIQELLKTAALEYQDPEALVTYAGQMMHEHNDLPLYEEYMAKAATSGHATACRKLANFYYLTSQGRFPRRGTKSTDPEGDFARETQAARTRGPLGKFLAGLFGPQPYHEYRGLAIEWYELGFRHGCPKAALALAILMRENGHDREQVEQVFQFVVSSKQMAGLIRSVRINWEREDYVPVVPEEVLDL</sequence>
<keyword evidence="2" id="KW-1185">Reference proteome</keyword>
<organism evidence="1 2">
    <name type="scientific">Aspergillus melleus</name>
    <dbReference type="NCBI Taxonomy" id="138277"/>
    <lineage>
        <taxon>Eukaryota</taxon>
        <taxon>Fungi</taxon>
        <taxon>Dikarya</taxon>
        <taxon>Ascomycota</taxon>
        <taxon>Pezizomycotina</taxon>
        <taxon>Eurotiomycetes</taxon>
        <taxon>Eurotiomycetidae</taxon>
        <taxon>Eurotiales</taxon>
        <taxon>Aspergillaceae</taxon>
        <taxon>Aspergillus</taxon>
        <taxon>Aspergillus subgen. Circumdati</taxon>
    </lineage>
</organism>
<comment type="caution">
    <text evidence="1">The sequence shown here is derived from an EMBL/GenBank/DDBJ whole genome shotgun (WGS) entry which is preliminary data.</text>
</comment>
<evidence type="ECO:0000313" key="1">
    <source>
        <dbReference type="EMBL" id="KAK1144259.1"/>
    </source>
</evidence>
<name>A0ACC3B2B5_9EURO</name>
<reference evidence="1 2" key="1">
    <citation type="journal article" date="2023" name="ACS Omega">
        <title>Identification of the Neoaspergillic Acid Biosynthesis Gene Cluster by Establishing an In Vitro CRISPR-Ribonucleoprotein Genetic System in Aspergillus melleus.</title>
        <authorList>
            <person name="Yuan B."/>
            <person name="Grau M.F."/>
            <person name="Murata R.M."/>
            <person name="Torok T."/>
            <person name="Venkateswaran K."/>
            <person name="Stajich J.E."/>
            <person name="Wang C.C.C."/>
        </authorList>
    </citation>
    <scope>NUCLEOTIDE SEQUENCE [LARGE SCALE GENOMIC DNA]</scope>
    <source>
        <strain evidence="1 2">IMV 1140</strain>
    </source>
</reference>
<proteinExistence type="predicted"/>
<gene>
    <name evidence="1" type="ORF">N8T08_005672</name>
</gene>
<evidence type="ECO:0000313" key="2">
    <source>
        <dbReference type="Proteomes" id="UP001177260"/>
    </source>
</evidence>